<evidence type="ECO:0000313" key="1">
    <source>
        <dbReference type="EMBL" id="NYD76070.1"/>
    </source>
</evidence>
<name>A0A852T6I6_9MICO</name>
<dbReference type="RefSeq" id="WP_179457821.1">
    <property type="nucleotide sequence ID" value="NZ_BAAAPX010000001.1"/>
</dbReference>
<keyword evidence="2" id="KW-1185">Reference proteome</keyword>
<sequence length="184" mass="20412">MPLLDDPSLAVERVDWIQLGQTARLWLSNPSLGSRSPRHSLETTGRVLSIVSDDRSRSQLRRQQLPTAVLGYAYSPETISELLDVGSEQLRSMVADNQVLQVVGAHGEAAFPVFQVTDQHKLLPGLGQLLGELADAVDDPWTWWIWLARPDIAFGGRAPWELLRDGETNKAIQAAGRAAWAWRP</sequence>
<accession>A0A852T6I6</accession>
<gene>
    <name evidence="1" type="ORF">BJ963_003589</name>
</gene>
<organism evidence="1 2">
    <name type="scientific">Leifsonia soli</name>
    <dbReference type="NCBI Taxonomy" id="582665"/>
    <lineage>
        <taxon>Bacteria</taxon>
        <taxon>Bacillati</taxon>
        <taxon>Actinomycetota</taxon>
        <taxon>Actinomycetes</taxon>
        <taxon>Micrococcales</taxon>
        <taxon>Microbacteriaceae</taxon>
        <taxon>Leifsonia</taxon>
    </lineage>
</organism>
<evidence type="ECO:0008006" key="3">
    <source>
        <dbReference type="Google" id="ProtNLM"/>
    </source>
</evidence>
<comment type="caution">
    <text evidence="1">The sequence shown here is derived from an EMBL/GenBank/DDBJ whole genome shotgun (WGS) entry which is preliminary data.</text>
</comment>
<evidence type="ECO:0000313" key="2">
    <source>
        <dbReference type="Proteomes" id="UP000589620"/>
    </source>
</evidence>
<dbReference type="Proteomes" id="UP000589620">
    <property type="component" value="Unassembled WGS sequence"/>
</dbReference>
<protein>
    <recommendedName>
        <fullName evidence="3">DUF2384 domain-containing protein</fullName>
    </recommendedName>
</protein>
<dbReference type="EMBL" id="JACCBJ010000001">
    <property type="protein sequence ID" value="NYD76070.1"/>
    <property type="molecule type" value="Genomic_DNA"/>
</dbReference>
<proteinExistence type="predicted"/>
<dbReference type="AlphaFoldDB" id="A0A852T6I6"/>
<reference evidence="1 2" key="1">
    <citation type="submission" date="2020-07" db="EMBL/GenBank/DDBJ databases">
        <title>Sequencing the genomes of 1000 actinobacteria strains.</title>
        <authorList>
            <person name="Klenk H.-P."/>
        </authorList>
    </citation>
    <scope>NUCLEOTIDE SEQUENCE [LARGE SCALE GENOMIC DNA]</scope>
    <source>
        <strain evidence="1 2">DSM 23871</strain>
    </source>
</reference>